<dbReference type="GO" id="GO:0005886">
    <property type="term" value="C:plasma membrane"/>
    <property type="evidence" value="ECO:0007669"/>
    <property type="project" value="TreeGrafter"/>
</dbReference>
<evidence type="ECO:0000256" key="11">
    <source>
        <dbReference type="SAM" id="Phobius"/>
    </source>
</evidence>
<keyword evidence="5" id="KW-0808">Transferase</keyword>
<evidence type="ECO:0000256" key="3">
    <source>
        <dbReference type="ARBA" id="ARBA00012438"/>
    </source>
</evidence>
<gene>
    <name evidence="14" type="ORF">GCM10009069_24970</name>
</gene>
<reference evidence="14" key="1">
    <citation type="journal article" date="2014" name="Int. J. Syst. Evol. Microbiol.">
        <title>Complete genome sequence of Corynebacterium casei LMG S-19264T (=DSM 44701T), isolated from a smear-ripened cheese.</title>
        <authorList>
            <consortium name="US DOE Joint Genome Institute (JGI-PGF)"/>
            <person name="Walter F."/>
            <person name="Albersmeier A."/>
            <person name="Kalinowski J."/>
            <person name="Ruckert C."/>
        </authorList>
    </citation>
    <scope>NUCLEOTIDE SEQUENCE</scope>
    <source>
        <strain evidence="14">KCTC 32513</strain>
    </source>
</reference>
<dbReference type="SUPFAM" id="SSF158472">
    <property type="entry name" value="HAMP domain-like"/>
    <property type="match status" value="1"/>
</dbReference>
<evidence type="ECO:0000256" key="8">
    <source>
        <dbReference type="ARBA" id="ARBA00022989"/>
    </source>
</evidence>
<evidence type="ECO:0000313" key="14">
    <source>
        <dbReference type="EMBL" id="GHB01157.1"/>
    </source>
</evidence>
<evidence type="ECO:0000259" key="13">
    <source>
        <dbReference type="PROSITE" id="PS50885"/>
    </source>
</evidence>
<feature type="compositionally biased region" description="Basic and acidic residues" evidence="10">
    <location>
        <begin position="539"/>
        <end position="554"/>
    </location>
</feature>
<evidence type="ECO:0000256" key="6">
    <source>
        <dbReference type="ARBA" id="ARBA00022692"/>
    </source>
</evidence>
<dbReference type="InterPro" id="IPR005467">
    <property type="entry name" value="His_kinase_dom"/>
</dbReference>
<dbReference type="SMART" id="SM00388">
    <property type="entry name" value="HisKA"/>
    <property type="match status" value="1"/>
</dbReference>
<reference evidence="14" key="2">
    <citation type="submission" date="2020-09" db="EMBL/GenBank/DDBJ databases">
        <authorList>
            <person name="Sun Q."/>
            <person name="Kim S."/>
        </authorList>
    </citation>
    <scope>NUCLEOTIDE SEQUENCE</scope>
    <source>
        <strain evidence="14">KCTC 32513</strain>
    </source>
</reference>
<evidence type="ECO:0000256" key="4">
    <source>
        <dbReference type="ARBA" id="ARBA00022553"/>
    </source>
</evidence>
<keyword evidence="6 11" id="KW-0812">Transmembrane</keyword>
<dbReference type="PANTHER" id="PTHR45436:SF8">
    <property type="entry name" value="HISTIDINE KINASE"/>
    <property type="match status" value="1"/>
</dbReference>
<dbReference type="PROSITE" id="PS50109">
    <property type="entry name" value="HIS_KIN"/>
    <property type="match status" value="1"/>
</dbReference>
<evidence type="ECO:0000256" key="7">
    <source>
        <dbReference type="ARBA" id="ARBA00022777"/>
    </source>
</evidence>
<sequence>MGSSSKSADAQPLGDLAETLGRLLKNTVFRLSLVGALLFGGSLLVAQLIVYDRIVSAEIRRIDDGLRSDLIELQSLFEKGGDRVFQEAKRIGALPIDTPETSPLAQPYFDQGARETVERVVTLRDLSDDTYSMFVFKGRKSGKLVTEEIAALGMDAPSLAGFVSRGLIRERAIATVSDIETDRTEERRVQVLGLVIYEDEVRVGILFVGRDIETIMRTGERMRSAMTTSSFIALFLGILSSIFVARRFARRVDILNKLATDVQAGHLDRRAPRTYSEDEMDRLAEHLNGMLDHIDRLMQAMRYAGDSVAHDLRTPLTRLRTRLETAAVEAGDSPEGDVLYAAAGDADELLSTFDSVLRIARLEAGERRELLKPLDPKPILDDLAELYEPACEDAGLSFTYDIESGLTIMADRGLLSQAVSNLVENAIKYAGGGGGSRIHLSAQKGQRGRVRIFVVDDGPGIPVFDRERVRERFVRLDKSRTLPGSGLGLALVDAIADLHQAELILDDGLGSDAVLAGHDDHDGRPGLKVELVFPRAKSVKTDDSPSDGRKGGSA</sequence>
<dbReference type="PROSITE" id="PS50885">
    <property type="entry name" value="HAMP"/>
    <property type="match status" value="1"/>
</dbReference>
<dbReference type="InterPro" id="IPR050428">
    <property type="entry name" value="TCS_sensor_his_kinase"/>
</dbReference>
<dbReference type="SMART" id="SM00304">
    <property type="entry name" value="HAMP"/>
    <property type="match status" value="1"/>
</dbReference>
<evidence type="ECO:0000256" key="9">
    <source>
        <dbReference type="ARBA" id="ARBA00023012"/>
    </source>
</evidence>
<comment type="subcellular location">
    <subcellularLocation>
        <location evidence="2">Membrane</location>
    </subcellularLocation>
</comment>
<keyword evidence="7 14" id="KW-0418">Kinase</keyword>
<dbReference type="SUPFAM" id="SSF47384">
    <property type="entry name" value="Homodimeric domain of signal transducing histidine kinase"/>
    <property type="match status" value="1"/>
</dbReference>
<dbReference type="EMBL" id="BMZH01000012">
    <property type="protein sequence ID" value="GHB01157.1"/>
    <property type="molecule type" value="Genomic_DNA"/>
</dbReference>
<dbReference type="InterPro" id="IPR003661">
    <property type="entry name" value="HisK_dim/P_dom"/>
</dbReference>
<dbReference type="Pfam" id="PF00672">
    <property type="entry name" value="HAMP"/>
    <property type="match status" value="1"/>
</dbReference>
<comment type="catalytic activity">
    <reaction evidence="1">
        <text>ATP + protein L-histidine = ADP + protein N-phospho-L-histidine.</text>
        <dbReference type="EC" id="2.7.13.3"/>
    </reaction>
</comment>
<dbReference type="InterPro" id="IPR036097">
    <property type="entry name" value="HisK_dim/P_sf"/>
</dbReference>
<comment type="caution">
    <text evidence="14">The sequence shown here is derived from an EMBL/GenBank/DDBJ whole genome shotgun (WGS) entry which is preliminary data.</text>
</comment>
<keyword evidence="9" id="KW-0902">Two-component regulatory system</keyword>
<evidence type="ECO:0000259" key="12">
    <source>
        <dbReference type="PROSITE" id="PS50109"/>
    </source>
</evidence>
<dbReference type="CDD" id="cd00082">
    <property type="entry name" value="HisKA"/>
    <property type="match status" value="1"/>
</dbReference>
<accession>A0A8J3CTM3</accession>
<dbReference type="Gene3D" id="3.30.565.10">
    <property type="entry name" value="Histidine kinase-like ATPase, C-terminal domain"/>
    <property type="match status" value="1"/>
</dbReference>
<keyword evidence="8 11" id="KW-1133">Transmembrane helix</keyword>
<dbReference type="SMART" id="SM00387">
    <property type="entry name" value="HATPase_c"/>
    <property type="match status" value="1"/>
</dbReference>
<dbReference type="InterPro" id="IPR003594">
    <property type="entry name" value="HATPase_dom"/>
</dbReference>
<keyword evidence="11" id="KW-0472">Membrane</keyword>
<dbReference type="Pfam" id="PF00512">
    <property type="entry name" value="HisKA"/>
    <property type="match status" value="1"/>
</dbReference>
<dbReference type="Gene3D" id="6.10.340.10">
    <property type="match status" value="1"/>
</dbReference>
<feature type="domain" description="Histidine kinase" evidence="12">
    <location>
        <begin position="307"/>
        <end position="537"/>
    </location>
</feature>
<dbReference type="InterPro" id="IPR003660">
    <property type="entry name" value="HAMP_dom"/>
</dbReference>
<feature type="region of interest" description="Disordered" evidence="10">
    <location>
        <begin position="535"/>
        <end position="554"/>
    </location>
</feature>
<dbReference type="Proteomes" id="UP000634004">
    <property type="component" value="Unassembled WGS sequence"/>
</dbReference>
<dbReference type="PANTHER" id="PTHR45436">
    <property type="entry name" value="SENSOR HISTIDINE KINASE YKOH"/>
    <property type="match status" value="1"/>
</dbReference>
<evidence type="ECO:0000256" key="5">
    <source>
        <dbReference type="ARBA" id="ARBA00022679"/>
    </source>
</evidence>
<dbReference type="AlphaFoldDB" id="A0A8J3CTM3"/>
<dbReference type="RefSeq" id="WP_189498960.1">
    <property type="nucleotide sequence ID" value="NZ_BMZH01000012.1"/>
</dbReference>
<dbReference type="Gene3D" id="1.10.287.130">
    <property type="match status" value="1"/>
</dbReference>
<feature type="domain" description="HAMP" evidence="13">
    <location>
        <begin position="246"/>
        <end position="299"/>
    </location>
</feature>
<dbReference type="SUPFAM" id="SSF55874">
    <property type="entry name" value="ATPase domain of HSP90 chaperone/DNA topoisomerase II/histidine kinase"/>
    <property type="match status" value="1"/>
</dbReference>
<dbReference type="CDD" id="cd00075">
    <property type="entry name" value="HATPase"/>
    <property type="match status" value="1"/>
</dbReference>
<keyword evidence="15" id="KW-1185">Reference proteome</keyword>
<dbReference type="EC" id="2.7.13.3" evidence="3"/>
<organism evidence="14 15">
    <name type="scientific">Algimonas arctica</name>
    <dbReference type="NCBI Taxonomy" id="1479486"/>
    <lineage>
        <taxon>Bacteria</taxon>
        <taxon>Pseudomonadati</taxon>
        <taxon>Pseudomonadota</taxon>
        <taxon>Alphaproteobacteria</taxon>
        <taxon>Maricaulales</taxon>
        <taxon>Robiginitomaculaceae</taxon>
        <taxon>Algimonas</taxon>
    </lineage>
</organism>
<feature type="transmembrane region" description="Helical" evidence="11">
    <location>
        <begin position="28"/>
        <end position="51"/>
    </location>
</feature>
<name>A0A8J3CTM3_9PROT</name>
<evidence type="ECO:0000313" key="15">
    <source>
        <dbReference type="Proteomes" id="UP000634004"/>
    </source>
</evidence>
<evidence type="ECO:0000256" key="1">
    <source>
        <dbReference type="ARBA" id="ARBA00000085"/>
    </source>
</evidence>
<evidence type="ECO:0000256" key="10">
    <source>
        <dbReference type="SAM" id="MobiDB-lite"/>
    </source>
</evidence>
<dbReference type="Pfam" id="PF02518">
    <property type="entry name" value="HATPase_c"/>
    <property type="match status" value="1"/>
</dbReference>
<dbReference type="CDD" id="cd06225">
    <property type="entry name" value="HAMP"/>
    <property type="match status" value="1"/>
</dbReference>
<keyword evidence="4" id="KW-0597">Phosphoprotein</keyword>
<evidence type="ECO:0000256" key="2">
    <source>
        <dbReference type="ARBA" id="ARBA00004370"/>
    </source>
</evidence>
<dbReference type="GO" id="GO:0000155">
    <property type="term" value="F:phosphorelay sensor kinase activity"/>
    <property type="evidence" value="ECO:0007669"/>
    <property type="project" value="InterPro"/>
</dbReference>
<dbReference type="InterPro" id="IPR036890">
    <property type="entry name" value="HATPase_C_sf"/>
</dbReference>
<protein>
    <recommendedName>
        <fullName evidence="3">histidine kinase</fullName>
        <ecNumber evidence="3">2.7.13.3</ecNumber>
    </recommendedName>
</protein>
<proteinExistence type="predicted"/>
<feature type="transmembrane region" description="Helical" evidence="11">
    <location>
        <begin position="225"/>
        <end position="245"/>
    </location>
</feature>